<dbReference type="GO" id="GO:0099525">
    <property type="term" value="P:presynaptic dense core vesicle exocytosis"/>
    <property type="evidence" value="ECO:0007669"/>
    <property type="project" value="TreeGrafter"/>
</dbReference>
<dbReference type="Pfam" id="PF06292">
    <property type="entry name" value="MUN"/>
    <property type="match status" value="1"/>
</dbReference>
<evidence type="ECO:0000256" key="1">
    <source>
        <dbReference type="ARBA" id="ARBA00022737"/>
    </source>
</evidence>
<dbReference type="PANTHER" id="PTHR10480">
    <property type="entry name" value="PROTEIN UNC-13 HOMOLOG"/>
    <property type="match status" value="1"/>
</dbReference>
<dbReference type="FunFam" id="1.10.357.50:FF:000001">
    <property type="entry name" value="Protein unc-13 homolog B"/>
    <property type="match status" value="1"/>
</dbReference>
<dbReference type="GO" id="GO:0016082">
    <property type="term" value="P:synaptic vesicle priming"/>
    <property type="evidence" value="ECO:0007669"/>
    <property type="project" value="TreeGrafter"/>
</dbReference>
<name>A0A183VFG4_TOXCA</name>
<dbReference type="PROSITE" id="PS51259">
    <property type="entry name" value="MHD2"/>
    <property type="match status" value="1"/>
</dbReference>
<evidence type="ECO:0000259" key="3">
    <source>
        <dbReference type="PROSITE" id="PS51258"/>
    </source>
</evidence>
<dbReference type="GO" id="GO:0098831">
    <property type="term" value="C:presynaptic active zone cytoplasmic component"/>
    <property type="evidence" value="ECO:0007669"/>
    <property type="project" value="TreeGrafter"/>
</dbReference>
<proteinExistence type="predicted"/>
<evidence type="ECO:0000313" key="5">
    <source>
        <dbReference type="EMBL" id="VDM50805.1"/>
    </source>
</evidence>
<reference evidence="7" key="1">
    <citation type="submission" date="2016-06" db="UniProtKB">
        <authorList>
            <consortium name="WormBaseParasite"/>
        </authorList>
    </citation>
    <scope>IDENTIFICATION</scope>
</reference>
<sequence>MDWLNENDEHSMDILRNAYNRDKSDNFPQTSEHTKFSNSVVDVFTQLNEALKLLKQMDCPNPEVYADMMKRFSKTLNKVLLAYADMVQKDFGKFVSNEKLACILMNNVQQLRVQLEKIYENMGGTSLDPAANTVLTNLQKKLNAVLDKLAGQFAESLVPKIHEQMNTLGSILCKIKGPQLQKSQLAGEVDAVLEPLMELLEDKLQQYASQCEKTVLKYLLKELWKITITSMEKIVVLPPLDNKALLKQLPNAKIGDVTKLMSTHLKDVKSMSSVKEMMDMARECERSLTPKQCTVLDAALDAIKECFHAGGQGLKKSFFEKSPELQSLKYALSLYTQTTEQLIKTFISSQKQQGLFITLYFHF</sequence>
<dbReference type="Gene3D" id="1.20.58.1100">
    <property type="match status" value="1"/>
</dbReference>
<dbReference type="GO" id="GO:0008270">
    <property type="term" value="F:zinc ion binding"/>
    <property type="evidence" value="ECO:0007669"/>
    <property type="project" value="UniProtKB-KW"/>
</dbReference>
<dbReference type="GO" id="GO:0017075">
    <property type="term" value="F:syntaxin-1 binding"/>
    <property type="evidence" value="ECO:0007669"/>
    <property type="project" value="TreeGrafter"/>
</dbReference>
<dbReference type="Gene3D" id="1.10.357.50">
    <property type="match status" value="1"/>
</dbReference>
<dbReference type="GO" id="GO:0031594">
    <property type="term" value="C:neuromuscular junction"/>
    <property type="evidence" value="ECO:0007669"/>
    <property type="project" value="TreeGrafter"/>
</dbReference>
<evidence type="ECO:0000313" key="7">
    <source>
        <dbReference type="WBParaSite" id="TCNE_0001948801-mRNA-1"/>
    </source>
</evidence>
<evidence type="ECO:0000259" key="4">
    <source>
        <dbReference type="PROSITE" id="PS51259"/>
    </source>
</evidence>
<keyword evidence="2" id="KW-0479">Metal-binding</keyword>
<dbReference type="GO" id="GO:0016081">
    <property type="term" value="P:synaptic vesicle docking"/>
    <property type="evidence" value="ECO:0007669"/>
    <property type="project" value="TreeGrafter"/>
</dbReference>
<dbReference type="GO" id="GO:0035249">
    <property type="term" value="P:synaptic transmission, glutamatergic"/>
    <property type="evidence" value="ECO:0007669"/>
    <property type="project" value="TreeGrafter"/>
</dbReference>
<dbReference type="GO" id="GO:0030672">
    <property type="term" value="C:synaptic vesicle membrane"/>
    <property type="evidence" value="ECO:0007669"/>
    <property type="project" value="TreeGrafter"/>
</dbReference>
<reference evidence="5 6" key="2">
    <citation type="submission" date="2018-11" db="EMBL/GenBank/DDBJ databases">
        <authorList>
            <consortium name="Pathogen Informatics"/>
        </authorList>
    </citation>
    <scope>NUCLEOTIDE SEQUENCE [LARGE SCALE GENOMIC DNA]</scope>
</reference>
<organism evidence="6 7">
    <name type="scientific">Toxocara canis</name>
    <name type="common">Canine roundworm</name>
    <dbReference type="NCBI Taxonomy" id="6265"/>
    <lineage>
        <taxon>Eukaryota</taxon>
        <taxon>Metazoa</taxon>
        <taxon>Ecdysozoa</taxon>
        <taxon>Nematoda</taxon>
        <taxon>Chromadorea</taxon>
        <taxon>Rhabditida</taxon>
        <taxon>Spirurina</taxon>
        <taxon>Ascaridomorpha</taxon>
        <taxon>Ascaridoidea</taxon>
        <taxon>Toxocaridae</taxon>
        <taxon>Toxocara</taxon>
    </lineage>
</organism>
<dbReference type="GO" id="GO:0005516">
    <property type="term" value="F:calmodulin binding"/>
    <property type="evidence" value="ECO:0007669"/>
    <property type="project" value="TreeGrafter"/>
</dbReference>
<keyword evidence="2" id="KW-0862">Zinc</keyword>
<dbReference type="InterPro" id="IPR010439">
    <property type="entry name" value="MUN_dom"/>
</dbReference>
<protein>
    <submittedName>
        <fullName evidence="7">Zgc:</fullName>
    </submittedName>
</protein>
<dbReference type="EMBL" id="UYWY01026981">
    <property type="protein sequence ID" value="VDM50805.1"/>
    <property type="molecule type" value="Genomic_DNA"/>
</dbReference>
<dbReference type="AlphaFoldDB" id="A0A183VFG4"/>
<dbReference type="Proteomes" id="UP000050794">
    <property type="component" value="Unassembled WGS sequence"/>
</dbReference>
<dbReference type="PANTHER" id="PTHR10480:SF12">
    <property type="entry name" value="UNC-13, ISOFORM E"/>
    <property type="match status" value="1"/>
</dbReference>
<keyword evidence="1" id="KW-0677">Repeat</keyword>
<keyword evidence="6" id="KW-1185">Reference proteome</keyword>
<dbReference type="InterPro" id="IPR014772">
    <property type="entry name" value="Munc13_dom-2"/>
</dbReference>
<dbReference type="GO" id="GO:0019992">
    <property type="term" value="F:diacylglycerol binding"/>
    <property type="evidence" value="ECO:0007669"/>
    <property type="project" value="InterPro"/>
</dbReference>
<keyword evidence="2" id="KW-0863">Zinc-finger</keyword>
<feature type="domain" description="MHD1" evidence="3">
    <location>
        <begin position="1"/>
        <end position="87"/>
    </location>
</feature>
<dbReference type="WBParaSite" id="TCNE_0001948801-mRNA-1">
    <property type="protein sequence ID" value="TCNE_0001948801-mRNA-1"/>
    <property type="gene ID" value="TCNE_0001948801"/>
</dbReference>
<evidence type="ECO:0000256" key="2">
    <source>
        <dbReference type="ARBA" id="ARBA00022771"/>
    </source>
</evidence>
<dbReference type="GO" id="GO:0043195">
    <property type="term" value="C:terminal bouton"/>
    <property type="evidence" value="ECO:0007669"/>
    <property type="project" value="TreeGrafter"/>
</dbReference>
<dbReference type="InterPro" id="IPR014770">
    <property type="entry name" value="Munc13_1"/>
</dbReference>
<dbReference type="GO" id="GO:0061789">
    <property type="term" value="P:dense core granule priming"/>
    <property type="evidence" value="ECO:0007669"/>
    <property type="project" value="TreeGrafter"/>
</dbReference>
<dbReference type="InterPro" id="IPR027080">
    <property type="entry name" value="Unc-13"/>
</dbReference>
<dbReference type="GO" id="GO:0042734">
    <property type="term" value="C:presynaptic membrane"/>
    <property type="evidence" value="ECO:0007669"/>
    <property type="project" value="TreeGrafter"/>
</dbReference>
<evidence type="ECO:0000313" key="6">
    <source>
        <dbReference type="Proteomes" id="UP000050794"/>
    </source>
</evidence>
<accession>A0A183VFG4</accession>
<feature type="domain" description="MHD2" evidence="4">
    <location>
        <begin position="190"/>
        <end position="346"/>
    </location>
</feature>
<dbReference type="PROSITE" id="PS51258">
    <property type="entry name" value="MHD1"/>
    <property type="match status" value="1"/>
</dbReference>
<gene>
    <name evidence="5" type="ORF">TCNE_LOCUS19484</name>
</gene>